<feature type="transmembrane region" description="Helical" evidence="9">
    <location>
        <begin position="256"/>
        <end position="275"/>
    </location>
</feature>
<dbReference type="RefSeq" id="XP_022084417.1">
    <property type="nucleotide sequence ID" value="XM_022228725.1"/>
</dbReference>
<feature type="transmembrane region" description="Helical" evidence="9">
    <location>
        <begin position="188"/>
        <end position="212"/>
    </location>
</feature>
<dbReference type="InterPro" id="IPR017452">
    <property type="entry name" value="GPCR_Rhodpsn_7TM"/>
</dbReference>
<evidence type="ECO:0000256" key="8">
    <source>
        <dbReference type="ARBA" id="ARBA00023224"/>
    </source>
</evidence>
<dbReference type="OMA" id="LLEGHWI"/>
<dbReference type="GeneID" id="110975873"/>
<organism evidence="11 12">
    <name type="scientific">Acanthaster planci</name>
    <name type="common">Crown-of-thorns starfish</name>
    <dbReference type="NCBI Taxonomy" id="133434"/>
    <lineage>
        <taxon>Eukaryota</taxon>
        <taxon>Metazoa</taxon>
        <taxon>Echinodermata</taxon>
        <taxon>Eleutherozoa</taxon>
        <taxon>Asterozoa</taxon>
        <taxon>Asteroidea</taxon>
        <taxon>Valvatacea</taxon>
        <taxon>Valvatida</taxon>
        <taxon>Acanthasteridae</taxon>
        <taxon>Acanthaster</taxon>
    </lineage>
</organism>
<evidence type="ECO:0000313" key="12">
    <source>
        <dbReference type="RefSeq" id="XP_022084417.1"/>
    </source>
</evidence>
<dbReference type="AlphaFoldDB" id="A0A8B7XVZ4"/>
<dbReference type="OrthoDB" id="9996086at2759"/>
<evidence type="ECO:0000256" key="1">
    <source>
        <dbReference type="ARBA" id="ARBA00004651"/>
    </source>
</evidence>
<keyword evidence="5" id="KW-0297">G-protein coupled receptor</keyword>
<keyword evidence="6 9" id="KW-0472">Membrane</keyword>
<evidence type="ECO:0000256" key="3">
    <source>
        <dbReference type="ARBA" id="ARBA00022692"/>
    </source>
</evidence>
<dbReference type="PANTHER" id="PTHR22752:SF14">
    <property type="entry name" value="G-PROTEIN COUPLED RECEPTORS FAMILY 1 PROFILE DOMAIN-CONTAINING PROTEIN"/>
    <property type="match status" value="1"/>
</dbReference>
<dbReference type="Gene3D" id="1.20.1070.10">
    <property type="entry name" value="Rhodopsin 7-helix transmembrane proteins"/>
    <property type="match status" value="1"/>
</dbReference>
<gene>
    <name evidence="12" type="primary">LOC110975873</name>
</gene>
<feature type="transmembrane region" description="Helical" evidence="9">
    <location>
        <begin position="96"/>
        <end position="123"/>
    </location>
</feature>
<dbReference type="KEGG" id="aplc:110975873"/>
<keyword evidence="7" id="KW-0675">Receptor</keyword>
<evidence type="ECO:0000313" key="11">
    <source>
        <dbReference type="Proteomes" id="UP000694845"/>
    </source>
</evidence>
<dbReference type="CDD" id="cd00637">
    <property type="entry name" value="7tm_classA_rhodopsin-like"/>
    <property type="match status" value="1"/>
</dbReference>
<dbReference type="SUPFAM" id="SSF81321">
    <property type="entry name" value="Family A G protein-coupled receptor-like"/>
    <property type="match status" value="1"/>
</dbReference>
<dbReference type="PROSITE" id="PS50262">
    <property type="entry name" value="G_PROTEIN_RECEP_F1_2"/>
    <property type="match status" value="1"/>
</dbReference>
<keyword evidence="11" id="KW-1185">Reference proteome</keyword>
<dbReference type="PANTHER" id="PTHR22752">
    <property type="entry name" value="G PROTEIN-COUPLED RECEPTOR"/>
    <property type="match status" value="1"/>
</dbReference>
<proteinExistence type="predicted"/>
<feature type="domain" description="G-protein coupled receptors family 1 profile" evidence="10">
    <location>
        <begin position="32"/>
        <end position="311"/>
    </location>
</feature>
<evidence type="ECO:0000256" key="7">
    <source>
        <dbReference type="ARBA" id="ARBA00023170"/>
    </source>
</evidence>
<name>A0A8B7XVZ4_ACAPL</name>
<dbReference type="Proteomes" id="UP000694845">
    <property type="component" value="Unplaced"/>
</dbReference>
<evidence type="ECO:0000256" key="9">
    <source>
        <dbReference type="SAM" id="Phobius"/>
    </source>
</evidence>
<feature type="transmembrane region" description="Helical" evidence="9">
    <location>
        <begin position="67"/>
        <end position="90"/>
    </location>
</feature>
<evidence type="ECO:0000256" key="6">
    <source>
        <dbReference type="ARBA" id="ARBA00023136"/>
    </source>
</evidence>
<dbReference type="PRINTS" id="PR00237">
    <property type="entry name" value="GPCRRHODOPSN"/>
</dbReference>
<keyword evidence="4 9" id="KW-1133">Transmembrane helix</keyword>
<dbReference type="GO" id="GO:0004930">
    <property type="term" value="F:G protein-coupled receptor activity"/>
    <property type="evidence" value="ECO:0007669"/>
    <property type="project" value="UniProtKB-KW"/>
</dbReference>
<evidence type="ECO:0000256" key="2">
    <source>
        <dbReference type="ARBA" id="ARBA00022475"/>
    </source>
</evidence>
<evidence type="ECO:0000256" key="5">
    <source>
        <dbReference type="ARBA" id="ARBA00023040"/>
    </source>
</evidence>
<protein>
    <submittedName>
        <fullName evidence="12">Rhodopsin, GQ-coupled-like</fullName>
    </submittedName>
</protein>
<feature type="transmembrane region" description="Helical" evidence="9">
    <location>
        <begin position="31"/>
        <end position="55"/>
    </location>
</feature>
<dbReference type="InterPro" id="IPR000276">
    <property type="entry name" value="GPCR_Rhodpsn"/>
</dbReference>
<keyword evidence="3 9" id="KW-0812">Transmembrane</keyword>
<reference evidence="12" key="1">
    <citation type="submission" date="2025-08" db="UniProtKB">
        <authorList>
            <consortium name="RefSeq"/>
        </authorList>
    </citation>
    <scope>IDENTIFICATION</scope>
</reference>
<feature type="transmembrane region" description="Helical" evidence="9">
    <location>
        <begin position="295"/>
        <end position="314"/>
    </location>
</feature>
<evidence type="ECO:0000256" key="4">
    <source>
        <dbReference type="ARBA" id="ARBA00022989"/>
    </source>
</evidence>
<sequence>MDSVPSEAQVNSTDTVESIRDGDNLPQKVRIGYAVVVAVMAVGTVTGNLLVCLTLRQFSMPAGHSLMSLAVSNIIVGGLVMPCSSVTVLLRQWVFGPAMCLIVAFLKSVSLLQDCLTFCVVAVDRYLTIKGVRLVSTRRYKLMSVVFPWMASLPMATAPLLGWGGYAWSPSKPVCSIDWLQSQSYTLAVFATFGFLPNVIMCTCYLSIGMYVHRQKKRMKMSTISGIEPGRKRSSLKSGCDPTPGCVRISREEVSIIKSTVALVSFFSIVVSPYMATHLISLGLNQAPSLRTESIVMGILFFGACMNPVVYSGSCKKFRQMLKKTVTRLFCR</sequence>
<comment type="subcellular location">
    <subcellularLocation>
        <location evidence="1">Cell membrane</location>
        <topology evidence="1">Multi-pass membrane protein</topology>
    </subcellularLocation>
</comment>
<dbReference type="Pfam" id="PF00001">
    <property type="entry name" value="7tm_1"/>
    <property type="match status" value="1"/>
</dbReference>
<keyword evidence="8" id="KW-0807">Transducer</keyword>
<accession>A0A8B7XVZ4</accession>
<evidence type="ECO:0000259" key="10">
    <source>
        <dbReference type="PROSITE" id="PS50262"/>
    </source>
</evidence>
<dbReference type="GO" id="GO:0005886">
    <property type="term" value="C:plasma membrane"/>
    <property type="evidence" value="ECO:0007669"/>
    <property type="project" value="UniProtKB-SubCell"/>
</dbReference>
<keyword evidence="2" id="KW-1003">Cell membrane</keyword>
<feature type="transmembrane region" description="Helical" evidence="9">
    <location>
        <begin position="144"/>
        <end position="168"/>
    </location>
</feature>